<accession>A0A517ZS24</accession>
<dbReference type="RefSeq" id="WP_145377683.1">
    <property type="nucleotide sequence ID" value="NZ_CP036276.1"/>
</dbReference>
<dbReference type="SUPFAM" id="SSF50998">
    <property type="entry name" value="Quinoprotein alcohol dehydrogenase-like"/>
    <property type="match status" value="1"/>
</dbReference>
<feature type="signal peptide" evidence="1">
    <location>
        <begin position="1"/>
        <end position="24"/>
    </location>
</feature>
<dbReference type="AlphaFoldDB" id="A0A517ZS24"/>
<sequence length="425" mass="46576" precursor="true">MKRNVTIFASCGIIVFLTSAALRAENWPQFRGPTRQGISSEVGLPVEWDAETGENIAWKQTVPGKGWSSPVVVNGRIYLTTAVADSDGDNPDHSLRVLCLDAKSGKELFNVEAFQRRADDANRIHPKNSHASPTPIVDAGQVFVHFGTHGTACLNLDGTFVWKNTELVYEPQHGSGGSPALVDDVLVISCDGRDKQYIACLDRNDGEIRWKVNRDTFDADKKFAFHTPLAIDVNGRKQVVSTGANSVSGFDVQTGEAIWTVRHDGYSVVPRPVFAHGLVFICTSFQRSSLLAIRPDGQGDVTETHVAWKSNDTVSHSPSPIIVGDNLYMVSDRGVASCRDARSGDLHWKKRVNGSYSASPIFADGHLYFQSEQGEGVVIKPGETFEVVARNSIGEPTLASYAVSEGALFVRSENQLYRIQQDERR</sequence>
<dbReference type="Pfam" id="PF13360">
    <property type="entry name" value="PQQ_2"/>
    <property type="match status" value="1"/>
</dbReference>
<feature type="domain" description="Pyrrolo-quinoline quinone repeat" evidence="2">
    <location>
        <begin position="156"/>
        <end position="375"/>
    </location>
</feature>
<dbReference type="InterPro" id="IPR015943">
    <property type="entry name" value="WD40/YVTN_repeat-like_dom_sf"/>
</dbReference>
<name>A0A517ZS24_9PLAN</name>
<evidence type="ECO:0000256" key="1">
    <source>
        <dbReference type="SAM" id="SignalP"/>
    </source>
</evidence>
<keyword evidence="4" id="KW-1185">Reference proteome</keyword>
<evidence type="ECO:0000259" key="2">
    <source>
        <dbReference type="Pfam" id="PF13360"/>
    </source>
</evidence>
<evidence type="ECO:0000313" key="3">
    <source>
        <dbReference type="EMBL" id="QDU45291.1"/>
    </source>
</evidence>
<dbReference type="PANTHER" id="PTHR34512:SF30">
    <property type="entry name" value="OUTER MEMBRANE PROTEIN ASSEMBLY FACTOR BAMB"/>
    <property type="match status" value="1"/>
</dbReference>
<dbReference type="InterPro" id="IPR018391">
    <property type="entry name" value="PQQ_b-propeller_rpt"/>
</dbReference>
<gene>
    <name evidence="3" type="ORF">Mal52_37830</name>
</gene>
<dbReference type="InterPro" id="IPR011047">
    <property type="entry name" value="Quinoprotein_ADH-like_sf"/>
</dbReference>
<dbReference type="Proteomes" id="UP000319383">
    <property type="component" value="Chromosome"/>
</dbReference>
<dbReference type="PANTHER" id="PTHR34512">
    <property type="entry name" value="CELL SURFACE PROTEIN"/>
    <property type="match status" value="1"/>
</dbReference>
<keyword evidence="1" id="KW-0732">Signal</keyword>
<protein>
    <submittedName>
        <fullName evidence="3">Outer membrane biogenesis protein BamB</fullName>
    </submittedName>
</protein>
<dbReference type="EMBL" id="CP036276">
    <property type="protein sequence ID" value="QDU45291.1"/>
    <property type="molecule type" value="Genomic_DNA"/>
</dbReference>
<dbReference type="KEGG" id="sdyn:Mal52_37830"/>
<dbReference type="Gene3D" id="2.40.10.480">
    <property type="match status" value="1"/>
</dbReference>
<dbReference type="SMART" id="SM00564">
    <property type="entry name" value="PQQ"/>
    <property type="match status" value="4"/>
</dbReference>
<dbReference type="Gene3D" id="2.130.10.10">
    <property type="entry name" value="YVTN repeat-like/Quinoprotein amine dehydrogenase"/>
    <property type="match status" value="1"/>
</dbReference>
<proteinExistence type="predicted"/>
<organism evidence="3 4">
    <name type="scientific">Symmachiella dynata</name>
    <dbReference type="NCBI Taxonomy" id="2527995"/>
    <lineage>
        <taxon>Bacteria</taxon>
        <taxon>Pseudomonadati</taxon>
        <taxon>Planctomycetota</taxon>
        <taxon>Planctomycetia</taxon>
        <taxon>Planctomycetales</taxon>
        <taxon>Planctomycetaceae</taxon>
        <taxon>Symmachiella</taxon>
    </lineage>
</organism>
<evidence type="ECO:0000313" key="4">
    <source>
        <dbReference type="Proteomes" id="UP000319383"/>
    </source>
</evidence>
<reference evidence="3 4" key="1">
    <citation type="submission" date="2019-02" db="EMBL/GenBank/DDBJ databases">
        <title>Deep-cultivation of Planctomycetes and their phenomic and genomic characterization uncovers novel biology.</title>
        <authorList>
            <person name="Wiegand S."/>
            <person name="Jogler M."/>
            <person name="Boedeker C."/>
            <person name="Pinto D."/>
            <person name="Vollmers J."/>
            <person name="Rivas-Marin E."/>
            <person name="Kohn T."/>
            <person name="Peeters S.H."/>
            <person name="Heuer A."/>
            <person name="Rast P."/>
            <person name="Oberbeckmann S."/>
            <person name="Bunk B."/>
            <person name="Jeske O."/>
            <person name="Meyerdierks A."/>
            <person name="Storesund J.E."/>
            <person name="Kallscheuer N."/>
            <person name="Luecker S."/>
            <person name="Lage O.M."/>
            <person name="Pohl T."/>
            <person name="Merkel B.J."/>
            <person name="Hornburger P."/>
            <person name="Mueller R.-W."/>
            <person name="Bruemmer F."/>
            <person name="Labrenz M."/>
            <person name="Spormann A.M."/>
            <person name="Op den Camp H."/>
            <person name="Overmann J."/>
            <person name="Amann R."/>
            <person name="Jetten M.S.M."/>
            <person name="Mascher T."/>
            <person name="Medema M.H."/>
            <person name="Devos D.P."/>
            <person name="Kaster A.-K."/>
            <person name="Ovreas L."/>
            <person name="Rohde M."/>
            <person name="Galperin M.Y."/>
            <person name="Jogler C."/>
        </authorList>
    </citation>
    <scope>NUCLEOTIDE SEQUENCE [LARGE SCALE GENOMIC DNA]</scope>
    <source>
        <strain evidence="3 4">Mal52</strain>
    </source>
</reference>
<dbReference type="InterPro" id="IPR002372">
    <property type="entry name" value="PQQ_rpt_dom"/>
</dbReference>
<feature type="chain" id="PRO_5021839298" evidence="1">
    <location>
        <begin position="25"/>
        <end position="425"/>
    </location>
</feature>